<dbReference type="InterPro" id="IPR002401">
    <property type="entry name" value="Cyt_P450_E_grp-I"/>
</dbReference>
<feature type="signal peptide" evidence="13">
    <location>
        <begin position="1"/>
        <end position="20"/>
    </location>
</feature>
<dbReference type="InterPro" id="IPR050196">
    <property type="entry name" value="Cytochrome_P450_Monoox"/>
</dbReference>
<dbReference type="GO" id="GO:0008270">
    <property type="term" value="F:zinc ion binding"/>
    <property type="evidence" value="ECO:0007669"/>
    <property type="project" value="UniProtKB-KW"/>
</dbReference>
<evidence type="ECO:0000313" key="19">
    <source>
        <dbReference type="Proteomes" id="UP000239899"/>
    </source>
</evidence>
<dbReference type="InterPro" id="IPR036396">
    <property type="entry name" value="Cyt_P450_sf"/>
</dbReference>
<dbReference type="InterPro" id="IPR017972">
    <property type="entry name" value="Cyt_P450_CS"/>
</dbReference>
<dbReference type="Gene3D" id="3.30.40.100">
    <property type="match status" value="1"/>
</dbReference>
<dbReference type="SUPFAM" id="SSF57903">
    <property type="entry name" value="FYVE/PHD zinc finger"/>
    <property type="match status" value="1"/>
</dbReference>
<dbReference type="GO" id="GO:0004672">
    <property type="term" value="F:protein kinase activity"/>
    <property type="evidence" value="ECO:0007669"/>
    <property type="project" value="InterPro"/>
</dbReference>
<dbReference type="Pfam" id="PF00069">
    <property type="entry name" value="Pkinase"/>
    <property type="match status" value="1"/>
</dbReference>
<dbReference type="PROSITE" id="PS50016">
    <property type="entry name" value="ZF_PHD_2"/>
    <property type="match status" value="1"/>
</dbReference>
<keyword evidence="5 10" id="KW-0863">Zinc-finger</keyword>
<feature type="compositionally biased region" description="Basic and acidic residues" evidence="12">
    <location>
        <begin position="2931"/>
        <end position="2944"/>
    </location>
</feature>
<feature type="compositionally biased region" description="Gly residues" evidence="12">
    <location>
        <begin position="299"/>
        <end position="319"/>
    </location>
</feature>
<evidence type="ECO:0000256" key="9">
    <source>
        <dbReference type="PIRSR" id="PIRSR602401-1"/>
    </source>
</evidence>
<feature type="domain" description="CW-type" evidence="17">
    <location>
        <begin position="2528"/>
        <end position="2580"/>
    </location>
</feature>
<evidence type="ECO:0000256" key="6">
    <source>
        <dbReference type="ARBA" id="ARBA00022777"/>
    </source>
</evidence>
<dbReference type="GO" id="GO:0016705">
    <property type="term" value="F:oxidoreductase activity, acting on paired donors, with incorporation or reduction of molecular oxygen"/>
    <property type="evidence" value="ECO:0007669"/>
    <property type="project" value="InterPro"/>
</dbReference>
<dbReference type="EMBL" id="LHPG02000014">
    <property type="protein sequence ID" value="PRW39132.1"/>
    <property type="molecule type" value="Genomic_DNA"/>
</dbReference>
<evidence type="ECO:0000256" key="12">
    <source>
        <dbReference type="SAM" id="MobiDB-lite"/>
    </source>
</evidence>
<dbReference type="OrthoDB" id="544708at2759"/>
<dbReference type="Pfam" id="PF02622">
    <property type="entry name" value="DUF179"/>
    <property type="match status" value="1"/>
</dbReference>
<keyword evidence="8 11" id="KW-0067">ATP-binding</keyword>
<dbReference type="InterPro" id="IPR003609">
    <property type="entry name" value="Pan_app"/>
</dbReference>
<dbReference type="SUPFAM" id="SSF143456">
    <property type="entry name" value="VC0467-like"/>
    <property type="match status" value="1"/>
</dbReference>
<dbReference type="InterPro" id="IPR000719">
    <property type="entry name" value="Prot_kinase_dom"/>
</dbReference>
<dbReference type="InterPro" id="IPR001128">
    <property type="entry name" value="Cyt_P450"/>
</dbReference>
<feature type="binding site" evidence="11">
    <location>
        <position position="561"/>
    </location>
    <ligand>
        <name>ATP</name>
        <dbReference type="ChEBI" id="CHEBI:30616"/>
    </ligand>
</feature>
<keyword evidence="3 9" id="KW-0479">Metal-binding</keyword>
<feature type="region of interest" description="Disordered" evidence="12">
    <location>
        <begin position="196"/>
        <end position="248"/>
    </location>
</feature>
<dbReference type="InterPro" id="IPR000313">
    <property type="entry name" value="PWWP_dom"/>
</dbReference>
<evidence type="ECO:0000256" key="3">
    <source>
        <dbReference type="ARBA" id="ARBA00022723"/>
    </source>
</evidence>
<comment type="caution">
    <text evidence="18">The sequence shown here is derived from an EMBL/GenBank/DDBJ whole genome shotgun (WGS) entry which is preliminary data.</text>
</comment>
<evidence type="ECO:0000259" key="14">
    <source>
        <dbReference type="PROSITE" id="PS50011"/>
    </source>
</evidence>
<keyword evidence="7" id="KW-0862">Zinc</keyword>
<dbReference type="SUPFAM" id="SSF63748">
    <property type="entry name" value="Tudor/PWWP/MBT"/>
    <property type="match status" value="1"/>
</dbReference>
<dbReference type="SMART" id="SM00249">
    <property type="entry name" value="PHD"/>
    <property type="match status" value="1"/>
</dbReference>
<dbReference type="GO" id="GO:0005506">
    <property type="term" value="F:iron ion binding"/>
    <property type="evidence" value="ECO:0007669"/>
    <property type="project" value="InterPro"/>
</dbReference>
<proteinExistence type="inferred from homology"/>
<dbReference type="Gene3D" id="2.30.30.140">
    <property type="match status" value="1"/>
</dbReference>
<feature type="region of interest" description="Disordered" evidence="12">
    <location>
        <begin position="2763"/>
        <end position="2831"/>
    </location>
</feature>
<dbReference type="PRINTS" id="PR00463">
    <property type="entry name" value="EP450I"/>
</dbReference>
<keyword evidence="19" id="KW-1185">Reference proteome</keyword>
<evidence type="ECO:0000256" key="11">
    <source>
        <dbReference type="PROSITE-ProRule" id="PRU10141"/>
    </source>
</evidence>
<dbReference type="InterPro" id="IPR008271">
    <property type="entry name" value="Ser/Thr_kinase_AS"/>
</dbReference>
<dbReference type="InterPro" id="IPR017441">
    <property type="entry name" value="Protein_kinase_ATP_BS"/>
</dbReference>
<feature type="compositionally biased region" description="Polar residues" evidence="12">
    <location>
        <begin position="2641"/>
        <end position="2653"/>
    </location>
</feature>
<dbReference type="InterPro" id="IPR003774">
    <property type="entry name" value="AlgH-like"/>
</dbReference>
<dbReference type="Pfam" id="PF07496">
    <property type="entry name" value="zf-CW"/>
    <property type="match status" value="1"/>
</dbReference>
<keyword evidence="6" id="KW-0418">Kinase</keyword>
<dbReference type="InterPro" id="IPR019787">
    <property type="entry name" value="Znf_PHD-finger"/>
</dbReference>
<comment type="cofactor">
    <cofactor evidence="9">
        <name>heme</name>
        <dbReference type="ChEBI" id="CHEBI:30413"/>
    </cofactor>
</comment>
<feature type="binding site" description="axial binding residue" evidence="9">
    <location>
        <position position="1913"/>
    </location>
    <ligand>
        <name>heme</name>
        <dbReference type="ChEBI" id="CHEBI:30413"/>
    </ligand>
    <ligandPart>
        <name>Fe</name>
        <dbReference type="ChEBI" id="CHEBI:18248"/>
    </ligandPart>
</feature>
<dbReference type="Gene3D" id="3.30.40.10">
    <property type="entry name" value="Zinc/RING finger domain, C3HC4 (zinc finger)"/>
    <property type="match status" value="1"/>
</dbReference>
<keyword evidence="9" id="KW-0408">Iron</keyword>
<dbReference type="PROSITE" id="PS50812">
    <property type="entry name" value="PWWP"/>
    <property type="match status" value="1"/>
</dbReference>
<gene>
    <name evidence="18" type="ORF">C2E21_6932</name>
</gene>
<dbReference type="SUPFAM" id="SSF48264">
    <property type="entry name" value="Cytochrome P450"/>
    <property type="match status" value="1"/>
</dbReference>
<dbReference type="Proteomes" id="UP000239899">
    <property type="component" value="Unassembled WGS sequence"/>
</dbReference>
<dbReference type="SMART" id="SM00220">
    <property type="entry name" value="S_TKc"/>
    <property type="match status" value="1"/>
</dbReference>
<dbReference type="PANTHER" id="PTHR24291">
    <property type="entry name" value="CYTOCHROME P450 FAMILY 4"/>
    <property type="match status" value="1"/>
</dbReference>
<feature type="region of interest" description="Disordered" evidence="12">
    <location>
        <begin position="2982"/>
        <end position="3002"/>
    </location>
</feature>
<keyword evidence="9" id="KW-0349">Heme</keyword>
<dbReference type="InterPro" id="IPR001965">
    <property type="entry name" value="Znf_PHD"/>
</dbReference>
<feature type="domain" description="PHD-type" evidence="15">
    <location>
        <begin position="2262"/>
        <end position="2312"/>
    </location>
</feature>
<feature type="domain" description="PWWP" evidence="16">
    <location>
        <begin position="2138"/>
        <end position="2203"/>
    </location>
</feature>
<dbReference type="PROSITE" id="PS50011">
    <property type="entry name" value="PROTEIN_KINASE_DOM"/>
    <property type="match status" value="1"/>
</dbReference>
<evidence type="ECO:0000256" key="7">
    <source>
        <dbReference type="ARBA" id="ARBA00022833"/>
    </source>
</evidence>
<reference evidence="18 19" key="1">
    <citation type="journal article" date="2018" name="Plant J.">
        <title>Genome sequences of Chlorella sorokiniana UTEX 1602 and Micractinium conductrix SAG 241.80: implications to maltose excretion by a green alga.</title>
        <authorList>
            <person name="Arriola M.B."/>
            <person name="Velmurugan N."/>
            <person name="Zhang Y."/>
            <person name="Plunkett M.H."/>
            <person name="Hondzo H."/>
            <person name="Barney B.M."/>
        </authorList>
    </citation>
    <scope>NUCLEOTIDE SEQUENCE [LARGE SCALE GENOMIC DNA]</scope>
    <source>
        <strain evidence="19">UTEX 1602</strain>
    </source>
</reference>
<feature type="region of interest" description="Disordered" evidence="12">
    <location>
        <begin position="2924"/>
        <end position="2944"/>
    </location>
</feature>
<feature type="compositionally biased region" description="Polar residues" evidence="12">
    <location>
        <begin position="196"/>
        <end position="205"/>
    </location>
</feature>
<comment type="similarity">
    <text evidence="1">Belongs to the cytochrome P450 family.</text>
</comment>
<feature type="region of interest" description="Disordered" evidence="12">
    <location>
        <begin position="2101"/>
        <end position="2120"/>
    </location>
</feature>
<dbReference type="InterPro" id="IPR011124">
    <property type="entry name" value="Znf_CW"/>
</dbReference>
<feature type="domain" description="Protein kinase" evidence="14">
    <location>
        <begin position="534"/>
        <end position="784"/>
    </location>
</feature>
<evidence type="ECO:0000256" key="1">
    <source>
        <dbReference type="ARBA" id="ARBA00010617"/>
    </source>
</evidence>
<dbReference type="PROSITE" id="PS00086">
    <property type="entry name" value="CYTOCHROME_P450"/>
    <property type="match status" value="1"/>
</dbReference>
<dbReference type="PROSITE" id="PS01359">
    <property type="entry name" value="ZF_PHD_1"/>
    <property type="match status" value="1"/>
</dbReference>
<feature type="compositionally biased region" description="Pro residues" evidence="12">
    <location>
        <begin position="2799"/>
        <end position="2827"/>
    </location>
</feature>
<organism evidence="18 19">
    <name type="scientific">Chlorella sorokiniana</name>
    <name type="common">Freshwater green alga</name>
    <dbReference type="NCBI Taxonomy" id="3076"/>
    <lineage>
        <taxon>Eukaryota</taxon>
        <taxon>Viridiplantae</taxon>
        <taxon>Chlorophyta</taxon>
        <taxon>core chlorophytes</taxon>
        <taxon>Trebouxiophyceae</taxon>
        <taxon>Chlorellales</taxon>
        <taxon>Chlorellaceae</taxon>
        <taxon>Chlorella clade</taxon>
        <taxon>Chlorella</taxon>
    </lineage>
</organism>
<evidence type="ECO:0000256" key="10">
    <source>
        <dbReference type="PROSITE-ProRule" id="PRU00146"/>
    </source>
</evidence>
<dbReference type="PROSITE" id="PS00108">
    <property type="entry name" value="PROTEIN_KINASE_ST"/>
    <property type="match status" value="1"/>
</dbReference>
<evidence type="ECO:0000313" key="18">
    <source>
        <dbReference type="EMBL" id="PRW39132.1"/>
    </source>
</evidence>
<dbReference type="SUPFAM" id="SSF56112">
    <property type="entry name" value="Protein kinase-like (PK-like)"/>
    <property type="match status" value="1"/>
</dbReference>
<dbReference type="GO" id="GO:0004497">
    <property type="term" value="F:monooxygenase activity"/>
    <property type="evidence" value="ECO:0007669"/>
    <property type="project" value="InterPro"/>
</dbReference>
<evidence type="ECO:0000256" key="5">
    <source>
        <dbReference type="ARBA" id="ARBA00022771"/>
    </source>
</evidence>
<dbReference type="GO" id="GO:0020037">
    <property type="term" value="F:heme binding"/>
    <property type="evidence" value="ECO:0007669"/>
    <property type="project" value="InterPro"/>
</dbReference>
<evidence type="ECO:0000259" key="16">
    <source>
        <dbReference type="PROSITE" id="PS50812"/>
    </source>
</evidence>
<evidence type="ECO:0000259" key="17">
    <source>
        <dbReference type="PROSITE" id="PS51050"/>
    </source>
</evidence>
<sequence>MCRCLAVLALLLHVVQLTCAQQQPGSPLLSSRSYATDGQPGAVLAPNTALQGRPLGELPASSPQECAQLCLHDDECSWMNYCSSPNDEGTCPGADGQPLGPGLCSLLASNGSAVPTVQQAGVGVDTVGGFPLRSKSRSFPGFTLAVGQGMSGSDFDCPGSVLAGQCAFRTPTEATVMCMSTLQCRTVVVFTHGMDGSSSQTGTHLTESDGLTLLPSPSEPGSDGGDGGGGGAQASNGSGSSGGSSGPPPMFDPHQYYGCFVGHHAVIDGTQVGVLLGQPDAESCCRACRAWGRNSTSGSSGGTDGSSGGTDGSTSGGTDGSTSGSISSNIAPPTACNSWNFCNQTGGCSYTADNGERLELPQGGCELRFQDLISPSVGYPAALIAKGPGVPFQAGGPFMSSGPQVPGYMLMVGKGLFTAGRFNCSGTLRPEIQECVLQMSPEQAAAHCNTDPECKSFILKQQGVIGGSGGSLAIFKHDANQSAILFNPTGLLYLRNDPAPPASSSSSSGGSRGGGSLWEHVIQPSAIEYCRLPSGKLHLLGEGASGQVYKAKLRGETIAVKEIDLGASEANRRTFLTEAVQLQRLRHAAVVGFVGVSVRGRTGLLLMEYCEGRDLYNALPLQAAGGSGERLFGWWRLGRRVAFDLARALNYIHSQGVVHMDVKSSNCLLTAAGSAKLGDCGLARLQTRTHLSDLDVIVGTYAWVAPEVLMGGRQCSSAVDLFSFGVCLWEIVTGERPQRGFLRPPVVGVECPQEVANLIASCTSPDPQERPTARQAMEQLGQLLRRSGRPPLLAAAGEGEGDNSAAMPAPSVRRLARAGGAAALLLLMLVLPQVAARRGGQPMKPTLTTREAFKDRRPCDMWGPYTSTPVYPDENMAKVVAVHEANKVLGMFRSVISMVGGAYPPYTSVAAALVNLNLQNSNEALVAYQESINYMRKYVAAAIVEYNQDLMNANVMSDYNAYRIAMQRYNATQDTAVRARNLEQALALCHRMRSRLSDWKAGVDFGKAAPLQPHQAFNWIATIGTTCITTEYLLWKLHPESKFTNQDLVKHELSEWQSLAAAATRDLYAGANGQLPPQEIELRLSGGASTIRQLRLGGFGMLERQPGVLSVQCFPVKDYYGFRYRDVLDSVTHTKFTVTYRDIGRCDDVLFRTCPIPQPRYPYEPVPDPGVAMYYYMGVYDSFKARAANELMAKLDSYMAMVWSWQFVVNPKMGLALQTLYMGPFGIRQLGADWAADPQTETRPRERFPEFRDQLFVRVSAFIKTAFNGQTLITGIEFADGGSGITGPVTVRCTGVCEGSPAATTVVKGDDAFFGRVFVSRVEVDYDSAPRYLALHLAGGRKFEVGNKDRRCGGTGPMDCASFDSDRLLPLSAYEDTRVGRKIRFFNLHGTWGQQQGALVQLLPRLAARALLSTEQLVGLAIFFSPSVAALIYAYIRGKGNLSDGLSHLLTDVSKGNFQPDGYFQPDVGGKNIPVAAGELSDLAGDEPLFKALYKWFIDNGGVFKLEFGPKAFIVVSDPVVVRHLLRENYTNYDKGVLAEILEPIMGKGLIPADMETWKVRRRAIVPGFHKAYLEACIAMFGRCTQQTINKLEALTAGAAPGSPPVIDMETEFLNLGLDIIGLGVFNYDFGSITQESPVIKAVYGVLKEAEHRSTFYIPYWNLPLASVLVPRQRKFQADLAVINQCLNELIETAKATRQEEDLEALQARDYSKVKDASLLRFLVDMRDADLEAKQMRDDLMTMLIAGHETTAAVCTWTLFCLMQDEGVEAKVLAEIDAVVGDRVPTSEDIGRMPYLRMTIAESMRLYPQPPILIRRALGDDVLPAGLNGDPNGYPIGKGADLFISMWNLHRSPHLWKDPDTFRPERFTERFENPGFGGKWAGYNPDAQGASLYPNEVSSDFAFLPFGGGARKCIGDQFAITEAAVALVMVLRRFRFRLQDPNSVGMATGATIHTANGLKCTSADGAPRGTARLAVTQPAPPRSMGKPLAICRRAVLLPGELLPERFRAPGRHHGVVTRVSQPEPGAGGYPTATIQMTDIMERGRTKKLHVTLPLDQVLPYVQSPSGRQRRRMEATVDREEEERRQAGVNYAIERWPALDRIRAPKRKKTEDGPPLHGPPLQQRLQWLEETSASERFPPGTRIWVRVAGSGLWPGVAWAFHLCKRQDRGQLLLAHRPGMLLVRFYGEHSNMWVKPEEVELPPEDPADEEEYVRQLKAVGRQQNKLRLLDLALSEMEGAHSDPELERRRMIHQYENYLQSRHAPDNCYLCRELGAELECITCDRLFHPLCLHYPAVSAAELPSGAWTCPCCGEEQHVGDKREEEEGGEGGEVERMGLTPDWIIEAAAFRVFELERPTAEVPYIKGLLDPCTNSKLAPNIPAEKLYDKQDNGLKLSNSWEGFSVLLNPDYRAQVQWRFVNRAIDEVENGQVPAVVLVCRNSTDTGYFQRLRPYPRVLLRRTSARFKDYSKTPIGFGIAVFCIARENVRALYTRFFDAFEPMGEPNIPVDRQLMQSDAFYHLLDRLREYAALHHRDHWVQCTQCGKWRIITFQAAQEIDEDTEWSCALLRPPFTSCQTPLSKPEQIGGHYASCGADWAGPEGEEAEEGRPPLPGRQQAEGSPAADPADQPGGSDSARGSPKDGSQCGSGKGSESSVETGAAAEPDQQGQQAQQAAPHERPQLLGKRQDLQRAAKEAKEVALKAEEGEEGEEALPLPALLPLPLSTLPLPGLPFGAAMPWLPVAPLAPALQLPLPPLPLPATETAAAVVPAAQPSEPQPQPAVEQASAPAEPVQRPAPSKQKRPAPPPLPPPAPPPVLPPPAPPPPPLPDTLPPASEVVSPERLKELIHLPPRNMSLESEAAVAAREEGSGQVLTALELARQARIAANRAYLAGLGLGPQAMHAGQVPPLVPNDPVVLAAARELAAQAAAEQGRQQMEEVRRRYDAARRRRQREEPRLLAALRQLQEEEAAAWATLCEAEAAAEALEAEPAAHADDEPEAAGGAGGCAAASKEMAEMAEVAQHLVCHSTNDWRAFRASAVAREQGSAAGLSTVETENRRLLRLQNPELAAEAAWAHSLAAPEPGCLLLATPVAPQLLGHDFWQAVVLLVQHGPRGSIGLVLNRPTQKRVGLGRSADGLALPAEGKEDGLFNSRVYWGGPEAADALTLLHGNPRRRLKGSAEIPYGIFAERSQLGISGVAAGDLSQGALRFLQGHCAWGPGELERQLEQQGAWSPAACSRSMVLKHAALLPVGLWTELSHMLSGQQAGAACEL</sequence>
<dbReference type="Pfam" id="PF00067">
    <property type="entry name" value="p450"/>
    <property type="match status" value="1"/>
</dbReference>
<dbReference type="InterPro" id="IPR011009">
    <property type="entry name" value="Kinase-like_dom_sf"/>
</dbReference>
<evidence type="ECO:0000256" key="13">
    <source>
        <dbReference type="SAM" id="SignalP"/>
    </source>
</evidence>
<dbReference type="InterPro" id="IPR013083">
    <property type="entry name" value="Znf_RING/FYVE/PHD"/>
</dbReference>
<dbReference type="Gene3D" id="1.10.630.10">
    <property type="entry name" value="Cytochrome P450"/>
    <property type="match status" value="1"/>
</dbReference>
<feature type="compositionally biased region" description="Gly residues" evidence="12">
    <location>
        <begin position="222"/>
        <end position="232"/>
    </location>
</feature>
<evidence type="ECO:0000256" key="4">
    <source>
        <dbReference type="ARBA" id="ARBA00022741"/>
    </source>
</evidence>
<dbReference type="STRING" id="3076.A0A2P6TIU0"/>
<protein>
    <submittedName>
        <fullName evidence="18">Cytochrome P450 chloroplastic isoform B</fullName>
    </submittedName>
</protein>
<dbReference type="Pfam" id="PF14295">
    <property type="entry name" value="PAN_4"/>
    <property type="match status" value="2"/>
</dbReference>
<dbReference type="PROSITE" id="PS00107">
    <property type="entry name" value="PROTEIN_KINASE_ATP"/>
    <property type="match status" value="1"/>
</dbReference>
<keyword evidence="13" id="KW-0732">Signal</keyword>
<feature type="region of interest" description="Disordered" evidence="12">
    <location>
        <begin position="2587"/>
        <end position="2707"/>
    </location>
</feature>
<feature type="compositionally biased region" description="Low complexity" evidence="12">
    <location>
        <begin position="2656"/>
        <end position="2671"/>
    </location>
</feature>
<feature type="compositionally biased region" description="Basic and acidic residues" evidence="12">
    <location>
        <begin position="2101"/>
        <end position="2113"/>
    </location>
</feature>
<dbReference type="InterPro" id="IPR019786">
    <property type="entry name" value="Zinc_finger_PHD-type_CS"/>
</dbReference>
<accession>A0A2P6TIU0</accession>
<dbReference type="Gene3D" id="1.10.510.10">
    <property type="entry name" value="Transferase(Phosphotransferase) domain 1"/>
    <property type="match status" value="1"/>
</dbReference>
<feature type="compositionally biased region" description="Low complexity" evidence="12">
    <location>
        <begin position="2763"/>
        <end position="2788"/>
    </location>
</feature>
<dbReference type="PRINTS" id="PR00385">
    <property type="entry name" value="P450"/>
</dbReference>
<name>A0A2P6TIU0_CHLSO</name>
<dbReference type="PROSITE" id="PS51050">
    <property type="entry name" value="ZF_CW"/>
    <property type="match status" value="1"/>
</dbReference>
<dbReference type="InterPro" id="IPR011011">
    <property type="entry name" value="Znf_FYVE_PHD"/>
</dbReference>
<dbReference type="PANTHER" id="PTHR24291:SF183">
    <property type="entry name" value="CYTOCHROME P450 97B3, CHLOROPLASTIC"/>
    <property type="match status" value="1"/>
</dbReference>
<feature type="compositionally biased region" description="Basic and acidic residues" evidence="12">
    <location>
        <begin position="2672"/>
        <end position="2700"/>
    </location>
</feature>
<evidence type="ECO:0000256" key="8">
    <source>
        <dbReference type="ARBA" id="ARBA00022840"/>
    </source>
</evidence>
<keyword evidence="2" id="KW-0808">Transferase</keyword>
<evidence type="ECO:0000256" key="2">
    <source>
        <dbReference type="ARBA" id="ARBA00022679"/>
    </source>
</evidence>
<feature type="chain" id="PRO_5015143557" evidence="13">
    <location>
        <begin position="21"/>
        <end position="3267"/>
    </location>
</feature>
<evidence type="ECO:0000259" key="15">
    <source>
        <dbReference type="PROSITE" id="PS50016"/>
    </source>
</evidence>
<keyword evidence="4 11" id="KW-0547">Nucleotide-binding</keyword>
<dbReference type="CDD" id="cd05162">
    <property type="entry name" value="PWWP"/>
    <property type="match status" value="1"/>
</dbReference>
<dbReference type="GO" id="GO:0005524">
    <property type="term" value="F:ATP binding"/>
    <property type="evidence" value="ECO:0007669"/>
    <property type="project" value="UniProtKB-UniRule"/>
</dbReference>
<dbReference type="Gene3D" id="3.40.1740.10">
    <property type="entry name" value="VC0467-like"/>
    <property type="match status" value="1"/>
</dbReference>
<feature type="region of interest" description="Disordered" evidence="12">
    <location>
        <begin position="292"/>
        <end position="326"/>
    </location>
</feature>
<dbReference type="CDD" id="cd11046">
    <property type="entry name" value="CYP97"/>
    <property type="match status" value="1"/>
</dbReference>